<dbReference type="AlphaFoldDB" id="A0AAN6ZNA5"/>
<sequence>MDPNNLASTTNPWDWPPRQSQQQTPVHTGLQATPQSTPYPPTPGQPQTQTHTPPPSPPLPSQQQPYRSSTSFFAQPPPSPPLPPSPQPQYQPSPFFVQQPLPTQPEPQLQQTPSTDPVLIPSHFDAVTEHTSPGLLHSQLQAQYQPHPQYHYQQPVPGTVALLPRPQLWDTAIRRFSAASTNPVGQQKLVQHIDTARTAYARAFVAIQRSITDVDAAAILTKSSETDVARTAMEMFKEGGGNSGGKSGNGNGEDRGRVGKFLDILHHYHVVFDVLSQAGDFGYLAVIWGGMRLMLMMAKNKRELLGRITDMLVEIGLTLSRIEVYAKLFPTARMIELISMLYAAVADFLEDIILHFQQRSALRKLFSSLIRPFDEKFGRAMDRIHRLETCIEKDASLLHALQAPAAAHHQLETHLHRTHFVNTLNTTFTQPHPLQHDGLPHPPLPDVFNQIKSTLFRNFRDQASYHESLAATYSVTARAWEEWFAVEQRHLPSSAVIPTVSRLSQGLCDAPDYQHALQWVAQQRRLTPDIPSAYLIWARGMTVHTAIASLVFQVLQQRPGAVAEFGLDLSVFDRAVASVTSLWGVFTYLMRRCGGCLIYISIGSAGDDEFVIVEKFVEAVKTWDGPPIWVTIIHPYHEGFVGIEEATDLDGLYDVHPSLTTTDALHHVLMLELDIHQVSETIQTVLWEAVWRETRYAAVGISYTRVVAVIQDLAAELAESGVVVTTDDEDDGGNSAGKTPSPLVLTTTTKDLWIGAVQRWLDHPVASNTTRELVQRHLDVVPLAQPEDVRADISRHLKCLVLRIDERKAGTFAERSMTQTQRYRVWDTMKQAIVPGSEAMFCASIRSLLADAMLDFAEIPCRNMRQANSAVMRLLNDRFGMDGAWKGTMSRDDLLMVGGIKQAIMTGFKGTIEALSEPDVEVEVDVHE</sequence>
<feature type="compositionally biased region" description="Low complexity" evidence="2">
    <location>
        <begin position="92"/>
        <end position="113"/>
    </location>
</feature>
<accession>A0AAN6ZNA5</accession>
<evidence type="ECO:0000313" key="4">
    <source>
        <dbReference type="EMBL" id="KAK4143964.1"/>
    </source>
</evidence>
<dbReference type="EMBL" id="MU853581">
    <property type="protein sequence ID" value="KAK4143964.1"/>
    <property type="molecule type" value="Genomic_DNA"/>
</dbReference>
<reference evidence="4" key="2">
    <citation type="submission" date="2023-05" db="EMBL/GenBank/DDBJ databases">
        <authorList>
            <consortium name="Lawrence Berkeley National Laboratory"/>
            <person name="Steindorff A."/>
            <person name="Hensen N."/>
            <person name="Bonometti L."/>
            <person name="Westerberg I."/>
            <person name="Brannstrom I.O."/>
            <person name="Guillou S."/>
            <person name="Cros-Aarteil S."/>
            <person name="Calhoun S."/>
            <person name="Haridas S."/>
            <person name="Kuo A."/>
            <person name="Mondo S."/>
            <person name="Pangilinan J."/>
            <person name="Riley R."/>
            <person name="Labutti K."/>
            <person name="Andreopoulos B."/>
            <person name="Lipzen A."/>
            <person name="Chen C."/>
            <person name="Yanf M."/>
            <person name="Daum C."/>
            <person name="Ng V."/>
            <person name="Clum A."/>
            <person name="Ohm R."/>
            <person name="Martin F."/>
            <person name="Silar P."/>
            <person name="Natvig D."/>
            <person name="Lalanne C."/>
            <person name="Gautier V."/>
            <person name="Ament-Velasquez S.L."/>
            <person name="Kruys A."/>
            <person name="Hutchinson M.I."/>
            <person name="Powell A.J."/>
            <person name="Barry K."/>
            <person name="Miller A.N."/>
            <person name="Grigoriev I.V."/>
            <person name="Debuchy R."/>
            <person name="Gladieux P."/>
            <person name="Thoren M.H."/>
            <person name="Johannesson H."/>
        </authorList>
    </citation>
    <scope>NUCLEOTIDE SEQUENCE</scope>
    <source>
        <strain evidence="4">CBS 141.50</strain>
    </source>
</reference>
<name>A0AAN6ZNA5_9PEZI</name>
<evidence type="ECO:0000313" key="5">
    <source>
        <dbReference type="Proteomes" id="UP001302676"/>
    </source>
</evidence>
<feature type="compositionally biased region" description="Polar residues" evidence="2">
    <location>
        <begin position="1"/>
        <end position="26"/>
    </location>
</feature>
<gene>
    <name evidence="4" type="ORF">C8A04DRAFT_37002</name>
</gene>
<dbReference type="Proteomes" id="UP001302676">
    <property type="component" value="Unassembled WGS sequence"/>
</dbReference>
<proteinExistence type="predicted"/>
<feature type="region of interest" description="Disordered" evidence="2">
    <location>
        <begin position="1"/>
        <end position="119"/>
    </location>
</feature>
<keyword evidence="5" id="KW-1185">Reference proteome</keyword>
<protein>
    <recommendedName>
        <fullName evidence="3">DUF7708 domain-containing protein</fullName>
    </recommendedName>
</protein>
<reference evidence="4" key="1">
    <citation type="journal article" date="2023" name="Mol. Phylogenet. Evol.">
        <title>Genome-scale phylogeny and comparative genomics of the fungal order Sordariales.</title>
        <authorList>
            <person name="Hensen N."/>
            <person name="Bonometti L."/>
            <person name="Westerberg I."/>
            <person name="Brannstrom I.O."/>
            <person name="Guillou S."/>
            <person name="Cros-Aarteil S."/>
            <person name="Calhoun S."/>
            <person name="Haridas S."/>
            <person name="Kuo A."/>
            <person name="Mondo S."/>
            <person name="Pangilinan J."/>
            <person name="Riley R."/>
            <person name="LaButti K."/>
            <person name="Andreopoulos B."/>
            <person name="Lipzen A."/>
            <person name="Chen C."/>
            <person name="Yan M."/>
            <person name="Daum C."/>
            <person name="Ng V."/>
            <person name="Clum A."/>
            <person name="Steindorff A."/>
            <person name="Ohm R.A."/>
            <person name="Martin F."/>
            <person name="Silar P."/>
            <person name="Natvig D.O."/>
            <person name="Lalanne C."/>
            <person name="Gautier V."/>
            <person name="Ament-Velasquez S.L."/>
            <person name="Kruys A."/>
            <person name="Hutchinson M.I."/>
            <person name="Powell A.J."/>
            <person name="Barry K."/>
            <person name="Miller A.N."/>
            <person name="Grigoriev I.V."/>
            <person name="Debuchy R."/>
            <person name="Gladieux P."/>
            <person name="Hiltunen Thoren M."/>
            <person name="Johannesson H."/>
        </authorList>
    </citation>
    <scope>NUCLEOTIDE SEQUENCE</scope>
    <source>
        <strain evidence="4">CBS 141.50</strain>
    </source>
</reference>
<dbReference type="PANTHER" id="PTHR13037">
    <property type="entry name" value="FORMIN"/>
    <property type="match status" value="1"/>
</dbReference>
<dbReference type="Pfam" id="PF24809">
    <property type="entry name" value="DUF7708"/>
    <property type="match status" value="1"/>
</dbReference>
<organism evidence="4 5">
    <name type="scientific">Dichotomopilus funicola</name>
    <dbReference type="NCBI Taxonomy" id="1934379"/>
    <lineage>
        <taxon>Eukaryota</taxon>
        <taxon>Fungi</taxon>
        <taxon>Dikarya</taxon>
        <taxon>Ascomycota</taxon>
        <taxon>Pezizomycotina</taxon>
        <taxon>Sordariomycetes</taxon>
        <taxon>Sordariomycetidae</taxon>
        <taxon>Sordariales</taxon>
        <taxon>Chaetomiaceae</taxon>
        <taxon>Dichotomopilus</taxon>
    </lineage>
</organism>
<dbReference type="InterPro" id="IPR056125">
    <property type="entry name" value="DUF7708"/>
</dbReference>
<dbReference type="RefSeq" id="XP_062637335.1">
    <property type="nucleotide sequence ID" value="XM_062783733.1"/>
</dbReference>
<evidence type="ECO:0000259" key="3">
    <source>
        <dbReference type="Pfam" id="PF24809"/>
    </source>
</evidence>
<evidence type="ECO:0000256" key="1">
    <source>
        <dbReference type="ARBA" id="ARBA00022581"/>
    </source>
</evidence>
<feature type="compositionally biased region" description="Low complexity" evidence="2">
    <location>
        <begin position="61"/>
        <end position="74"/>
    </location>
</feature>
<feature type="domain" description="DUF7708" evidence="3">
    <location>
        <begin position="260"/>
        <end position="400"/>
    </location>
</feature>
<feature type="compositionally biased region" description="Pro residues" evidence="2">
    <location>
        <begin position="75"/>
        <end position="91"/>
    </location>
</feature>
<dbReference type="GeneID" id="87820346"/>
<dbReference type="PANTHER" id="PTHR13037:SF24">
    <property type="entry name" value="POLYCOMB PROTEIN PCL-RELATED"/>
    <property type="match status" value="1"/>
</dbReference>
<comment type="caution">
    <text evidence="4">The sequence shown here is derived from an EMBL/GenBank/DDBJ whole genome shotgun (WGS) entry which is preliminary data.</text>
</comment>
<keyword evidence="1" id="KW-0945">Host-virus interaction</keyword>
<evidence type="ECO:0000256" key="2">
    <source>
        <dbReference type="SAM" id="MobiDB-lite"/>
    </source>
</evidence>